<gene>
    <name evidence="1" type="ORF">A2765_05840</name>
</gene>
<dbReference type="Proteomes" id="UP000176377">
    <property type="component" value="Unassembled WGS sequence"/>
</dbReference>
<evidence type="ECO:0000313" key="2">
    <source>
        <dbReference type="Proteomes" id="UP000176377"/>
    </source>
</evidence>
<dbReference type="Gene3D" id="3.40.50.150">
    <property type="entry name" value="Vaccinia Virus protein VP39"/>
    <property type="match status" value="1"/>
</dbReference>
<reference evidence="1 2" key="1">
    <citation type="journal article" date="2016" name="Nat. Commun.">
        <title>Thousands of microbial genomes shed light on interconnected biogeochemical processes in an aquifer system.</title>
        <authorList>
            <person name="Anantharaman K."/>
            <person name="Brown C.T."/>
            <person name="Hug L.A."/>
            <person name="Sharon I."/>
            <person name="Castelle C.J."/>
            <person name="Probst A.J."/>
            <person name="Thomas B.C."/>
            <person name="Singh A."/>
            <person name="Wilkins M.J."/>
            <person name="Karaoz U."/>
            <person name="Brodie E.L."/>
            <person name="Williams K.H."/>
            <person name="Hubbard S.S."/>
            <person name="Banfield J.F."/>
        </authorList>
    </citation>
    <scope>NUCLEOTIDE SEQUENCE [LARGE SCALE GENOMIC DNA]</scope>
</reference>
<accession>A0A1F6DAR5</accession>
<dbReference type="EMBL" id="MFLA01000033">
    <property type="protein sequence ID" value="OGG58440.1"/>
    <property type="molecule type" value="Genomic_DNA"/>
</dbReference>
<dbReference type="SUPFAM" id="SSF53335">
    <property type="entry name" value="S-adenosyl-L-methionine-dependent methyltransferases"/>
    <property type="match status" value="1"/>
</dbReference>
<organism evidence="1 2">
    <name type="scientific">Candidatus Kaiserbacteria bacterium RIFCSPHIGHO2_01_FULL_56_24</name>
    <dbReference type="NCBI Taxonomy" id="1798487"/>
    <lineage>
        <taxon>Bacteria</taxon>
        <taxon>Candidatus Kaiseribacteriota</taxon>
    </lineage>
</organism>
<comment type="caution">
    <text evidence="1">The sequence shown here is derived from an EMBL/GenBank/DDBJ whole genome shotgun (WGS) entry which is preliminary data.</text>
</comment>
<dbReference type="AlphaFoldDB" id="A0A1F6DAR5"/>
<proteinExistence type="predicted"/>
<dbReference type="CDD" id="cd02440">
    <property type="entry name" value="AdoMet_MTases"/>
    <property type="match status" value="1"/>
</dbReference>
<sequence length="242" mass="27807">MREYYGTSAKKYGQTRGKQLLLLPALSRHLPKARNKKIRALDVACGNGDVFPLIKEKGYKYFGIDISADLLARAIADYPAGEYRKGDARSFARHYKARFDAIIISMLFPSLKKAGDIIKVLKECKTVIEKDGVILMAITHPSFDHYMQSFLFRRDDVHANFKGYFHSGSRFEMDQTINGEAFRFEDYHWTLADYMRAIQKSGLQLVAVDECQGVSSKIDKEDRAWARKRDSFPTYLVLVLKR</sequence>
<evidence type="ECO:0000313" key="1">
    <source>
        <dbReference type="EMBL" id="OGG58440.1"/>
    </source>
</evidence>
<name>A0A1F6DAR5_9BACT</name>
<dbReference type="InterPro" id="IPR029063">
    <property type="entry name" value="SAM-dependent_MTases_sf"/>
</dbReference>
<dbReference type="Pfam" id="PF13489">
    <property type="entry name" value="Methyltransf_23"/>
    <property type="match status" value="1"/>
</dbReference>
<evidence type="ECO:0008006" key="3">
    <source>
        <dbReference type="Google" id="ProtNLM"/>
    </source>
</evidence>
<protein>
    <recommendedName>
        <fullName evidence="3">Methyltransferase domain-containing protein</fullName>
    </recommendedName>
</protein>